<dbReference type="EMBL" id="JACCAE010000001">
    <property type="protein sequence ID" value="NYF97206.1"/>
    <property type="molecule type" value="Genomic_DNA"/>
</dbReference>
<organism evidence="2 3">
    <name type="scientific">Janibacter cremeus</name>
    <dbReference type="NCBI Taxonomy" id="1285192"/>
    <lineage>
        <taxon>Bacteria</taxon>
        <taxon>Bacillati</taxon>
        <taxon>Actinomycetota</taxon>
        <taxon>Actinomycetes</taxon>
        <taxon>Micrococcales</taxon>
        <taxon>Intrasporangiaceae</taxon>
        <taxon>Janibacter</taxon>
    </lineage>
</organism>
<evidence type="ECO:0000313" key="3">
    <source>
        <dbReference type="Proteomes" id="UP000554054"/>
    </source>
</evidence>
<accession>A0A852VM67</accession>
<sequence>MTAVIVGLLICLVLSAAVMALVAIPAHRQGREILTARGERVVVKVRETTDNATSRASGAVTHATSTRRQGPPSDRKAS</sequence>
<proteinExistence type="predicted"/>
<dbReference type="AlphaFoldDB" id="A0A852VM67"/>
<evidence type="ECO:0000313" key="2">
    <source>
        <dbReference type="EMBL" id="NYF97206.1"/>
    </source>
</evidence>
<feature type="compositionally biased region" description="Polar residues" evidence="1">
    <location>
        <begin position="50"/>
        <end position="68"/>
    </location>
</feature>
<gene>
    <name evidence="2" type="ORF">BJY20_000598</name>
</gene>
<name>A0A852VM67_9MICO</name>
<feature type="region of interest" description="Disordered" evidence="1">
    <location>
        <begin position="48"/>
        <end position="78"/>
    </location>
</feature>
<dbReference type="RefSeq" id="WP_185990167.1">
    <property type="nucleotide sequence ID" value="NZ_JACCAE010000001.1"/>
</dbReference>
<keyword evidence="3" id="KW-1185">Reference proteome</keyword>
<reference evidence="2 3" key="1">
    <citation type="submission" date="2020-07" db="EMBL/GenBank/DDBJ databases">
        <title>Sequencing the genomes of 1000 actinobacteria strains.</title>
        <authorList>
            <person name="Klenk H.-P."/>
        </authorList>
    </citation>
    <scope>NUCLEOTIDE SEQUENCE [LARGE SCALE GENOMIC DNA]</scope>
    <source>
        <strain evidence="2 3">DSM 26154</strain>
    </source>
</reference>
<protein>
    <submittedName>
        <fullName evidence="2">Archaellin</fullName>
    </submittedName>
</protein>
<evidence type="ECO:0000256" key="1">
    <source>
        <dbReference type="SAM" id="MobiDB-lite"/>
    </source>
</evidence>
<comment type="caution">
    <text evidence="2">The sequence shown here is derived from an EMBL/GenBank/DDBJ whole genome shotgun (WGS) entry which is preliminary data.</text>
</comment>
<dbReference type="Proteomes" id="UP000554054">
    <property type="component" value="Unassembled WGS sequence"/>
</dbReference>